<evidence type="ECO:0000313" key="8">
    <source>
        <dbReference type="Proteomes" id="UP000199658"/>
    </source>
</evidence>
<dbReference type="RefSeq" id="WP_090215118.1">
    <property type="nucleotide sequence ID" value="NZ_FOYO01000001.1"/>
</dbReference>
<dbReference type="EMBL" id="FOYO01000001">
    <property type="protein sequence ID" value="SFR43190.1"/>
    <property type="molecule type" value="Genomic_DNA"/>
</dbReference>
<evidence type="ECO:0000313" key="7">
    <source>
        <dbReference type="EMBL" id="SFR43190.1"/>
    </source>
</evidence>
<evidence type="ECO:0000256" key="4">
    <source>
        <dbReference type="ARBA" id="ARBA00022898"/>
    </source>
</evidence>
<dbReference type="InterPro" id="IPR006235">
    <property type="entry name" value="OAc-hSer/O-AcSer_sulfhydrylase"/>
</dbReference>
<evidence type="ECO:0000256" key="3">
    <source>
        <dbReference type="ARBA" id="ARBA00022679"/>
    </source>
</evidence>
<dbReference type="GO" id="GO:0005737">
    <property type="term" value="C:cytoplasm"/>
    <property type="evidence" value="ECO:0007669"/>
    <property type="project" value="TreeGrafter"/>
</dbReference>
<dbReference type="Gene3D" id="3.40.640.10">
    <property type="entry name" value="Type I PLP-dependent aspartate aminotransferase-like (Major domain)"/>
    <property type="match status" value="1"/>
</dbReference>
<reference evidence="8" key="1">
    <citation type="submission" date="2016-10" db="EMBL/GenBank/DDBJ databases">
        <authorList>
            <person name="Varghese N."/>
            <person name="Submissions S."/>
        </authorList>
    </citation>
    <scope>NUCLEOTIDE SEQUENCE [LARGE SCALE GENOMIC DNA]</scope>
    <source>
        <strain evidence="8">DSM 26921</strain>
    </source>
</reference>
<dbReference type="GO" id="GO:0019346">
    <property type="term" value="P:transsulfuration"/>
    <property type="evidence" value="ECO:0007669"/>
    <property type="project" value="InterPro"/>
</dbReference>
<dbReference type="GO" id="GO:0004124">
    <property type="term" value="F:cysteine synthase activity"/>
    <property type="evidence" value="ECO:0007669"/>
    <property type="project" value="TreeGrafter"/>
</dbReference>
<dbReference type="GO" id="GO:0003961">
    <property type="term" value="F:O-acetylhomoserine aminocarboxypropyltransferase activity"/>
    <property type="evidence" value="ECO:0007669"/>
    <property type="project" value="TreeGrafter"/>
</dbReference>
<accession>A0A1I6GLY5</accession>
<dbReference type="GO" id="GO:0006535">
    <property type="term" value="P:cysteine biosynthetic process from serine"/>
    <property type="evidence" value="ECO:0007669"/>
    <property type="project" value="TreeGrafter"/>
</dbReference>
<keyword evidence="3" id="KW-0808">Transferase</keyword>
<evidence type="ECO:0000256" key="6">
    <source>
        <dbReference type="RuleBase" id="RU362118"/>
    </source>
</evidence>
<gene>
    <name evidence="7" type="ORF">SAMN04488002_1687</name>
</gene>
<name>A0A1I6GLY5_9RHOB</name>
<sequence>MSDPKSYGFDTLQIHAGARPDPATGARQTPIYQTTAYVFRDAEHAAALFNLQEVGYIYSRLTNPTVAVLQERIATLEGGVGAVCCSSGHAAQIMALFPLMQPGCNIIASTRLYGGTVTQFSQTIKRFGWEAKFVDMDDLDAVKAAVDGNTRAIFGEAIANPGGYIMDVRAVADIADEAGIPLIIDNTTATPYLCRPIEHGATLVVHSTTKYLTGNGTVTGGCVVDSGKFDWAASGKFPSLSEPEPAYHGLKFAETFGPLAFTFHGIAIGLRDLGMTMNPQAAHYTLMGIETLSLRMDRHVSNAEAIAQWLENDPRIDAVTYAGLKSSPYYDRAQTVCPKGASGLFTFAVKGGYEACVKLVDSLEIFSHVANLGDTRSLIIHSASTTHRQLSAEQQDAAGASPNMVRVSIGTENVEDLIADLDQALAKATA</sequence>
<dbReference type="InterPro" id="IPR015422">
    <property type="entry name" value="PyrdxlP-dep_Trfase_small"/>
</dbReference>
<dbReference type="Pfam" id="PF01053">
    <property type="entry name" value="Cys_Met_Meta_PP"/>
    <property type="match status" value="1"/>
</dbReference>
<dbReference type="CDD" id="cd00614">
    <property type="entry name" value="CGS_like"/>
    <property type="match status" value="1"/>
</dbReference>
<evidence type="ECO:0000256" key="2">
    <source>
        <dbReference type="ARBA" id="ARBA00009077"/>
    </source>
</evidence>
<protein>
    <submittedName>
        <fullName evidence="7">O-acetylhomoserine sulfhydrylase</fullName>
    </submittedName>
</protein>
<proteinExistence type="inferred from homology"/>
<feature type="modified residue" description="N6-(pyridoxal phosphate)lysine" evidence="5">
    <location>
        <position position="210"/>
    </location>
</feature>
<dbReference type="OrthoDB" id="9805807at2"/>
<dbReference type="FunFam" id="3.40.640.10:FF:000035">
    <property type="entry name" value="O-succinylhomoserine sulfhydrylase"/>
    <property type="match status" value="1"/>
</dbReference>
<dbReference type="InterPro" id="IPR015424">
    <property type="entry name" value="PyrdxlP-dep_Trfase"/>
</dbReference>
<comment type="cofactor">
    <cofactor evidence="1 6">
        <name>pyridoxal 5'-phosphate</name>
        <dbReference type="ChEBI" id="CHEBI:597326"/>
    </cofactor>
</comment>
<organism evidence="7 8">
    <name type="scientific">Litoreibacter janthinus</name>
    <dbReference type="NCBI Taxonomy" id="670154"/>
    <lineage>
        <taxon>Bacteria</taxon>
        <taxon>Pseudomonadati</taxon>
        <taxon>Pseudomonadota</taxon>
        <taxon>Alphaproteobacteria</taxon>
        <taxon>Rhodobacterales</taxon>
        <taxon>Roseobacteraceae</taxon>
        <taxon>Litoreibacter</taxon>
    </lineage>
</organism>
<evidence type="ECO:0000256" key="1">
    <source>
        <dbReference type="ARBA" id="ARBA00001933"/>
    </source>
</evidence>
<keyword evidence="8" id="KW-1185">Reference proteome</keyword>
<dbReference type="SUPFAM" id="SSF53383">
    <property type="entry name" value="PLP-dependent transferases"/>
    <property type="match status" value="1"/>
</dbReference>
<dbReference type="Gene3D" id="3.90.1150.10">
    <property type="entry name" value="Aspartate Aminotransferase, domain 1"/>
    <property type="match status" value="1"/>
</dbReference>
<comment type="similarity">
    <text evidence="2 6">Belongs to the trans-sulfuration enzymes family.</text>
</comment>
<dbReference type="GO" id="GO:0030170">
    <property type="term" value="F:pyridoxal phosphate binding"/>
    <property type="evidence" value="ECO:0007669"/>
    <property type="project" value="InterPro"/>
</dbReference>
<dbReference type="NCBIfam" id="TIGR01326">
    <property type="entry name" value="OAH_OAS_sulfhy"/>
    <property type="match status" value="1"/>
</dbReference>
<dbReference type="InterPro" id="IPR000277">
    <property type="entry name" value="Cys/Met-Metab_PyrdxlP-dep_enz"/>
</dbReference>
<dbReference type="PIRSF" id="PIRSF001434">
    <property type="entry name" value="CGS"/>
    <property type="match status" value="1"/>
</dbReference>
<keyword evidence="4 5" id="KW-0663">Pyridoxal phosphate</keyword>
<dbReference type="Proteomes" id="UP000199658">
    <property type="component" value="Unassembled WGS sequence"/>
</dbReference>
<dbReference type="STRING" id="670154.SAMN04488002_1687"/>
<dbReference type="PANTHER" id="PTHR43797:SF2">
    <property type="entry name" value="HOMOCYSTEINE_CYSTEINE SYNTHASE"/>
    <property type="match status" value="1"/>
</dbReference>
<dbReference type="PANTHER" id="PTHR43797">
    <property type="entry name" value="HOMOCYSTEINE/CYSTEINE SYNTHASE"/>
    <property type="match status" value="1"/>
</dbReference>
<dbReference type="InterPro" id="IPR015421">
    <property type="entry name" value="PyrdxlP-dep_Trfase_major"/>
</dbReference>
<evidence type="ECO:0000256" key="5">
    <source>
        <dbReference type="PIRSR" id="PIRSR001434-2"/>
    </source>
</evidence>
<dbReference type="AlphaFoldDB" id="A0A1I6GLY5"/>
<dbReference type="GO" id="GO:0071269">
    <property type="term" value="P:L-homocysteine biosynthetic process"/>
    <property type="evidence" value="ECO:0007669"/>
    <property type="project" value="TreeGrafter"/>
</dbReference>